<dbReference type="GO" id="GO:0008360">
    <property type="term" value="P:regulation of cell shape"/>
    <property type="evidence" value="ECO:0007669"/>
    <property type="project" value="UniProtKB-KW"/>
</dbReference>
<evidence type="ECO:0000256" key="6">
    <source>
        <dbReference type="SAM" id="Phobius"/>
    </source>
</evidence>
<dbReference type="PANTHER" id="PTHR34138">
    <property type="entry name" value="CELL SHAPE-DETERMINING PROTEIN MREC"/>
    <property type="match status" value="1"/>
</dbReference>
<dbReference type="Gene3D" id="2.40.10.350">
    <property type="entry name" value="Rod shape-determining protein MreC, domain 2"/>
    <property type="match status" value="1"/>
</dbReference>
<feature type="domain" description="Rod shape-determining protein MreC beta-barrel core" evidence="7">
    <location>
        <begin position="125"/>
        <end position="269"/>
    </location>
</feature>
<dbReference type="InterPro" id="IPR042175">
    <property type="entry name" value="Cell/Rod_MreC_2"/>
</dbReference>
<dbReference type="PANTHER" id="PTHR34138:SF1">
    <property type="entry name" value="CELL SHAPE-DETERMINING PROTEIN MREC"/>
    <property type="match status" value="1"/>
</dbReference>
<dbReference type="NCBIfam" id="TIGR00219">
    <property type="entry name" value="mreC"/>
    <property type="match status" value="1"/>
</dbReference>
<keyword evidence="6" id="KW-0472">Membrane</keyword>
<evidence type="ECO:0000256" key="5">
    <source>
        <dbReference type="PIRNR" id="PIRNR038471"/>
    </source>
</evidence>
<evidence type="ECO:0000256" key="1">
    <source>
        <dbReference type="ARBA" id="ARBA00009369"/>
    </source>
</evidence>
<dbReference type="Proteomes" id="UP001056323">
    <property type="component" value="Chromosome"/>
</dbReference>
<proteinExistence type="inferred from homology"/>
<accession>A0AAE9I909</accession>
<evidence type="ECO:0000313" key="8">
    <source>
        <dbReference type="EMBL" id="URJ27511.1"/>
    </source>
</evidence>
<dbReference type="PIRSF" id="PIRSF038471">
    <property type="entry name" value="MreC"/>
    <property type="match status" value="1"/>
</dbReference>
<dbReference type="InterPro" id="IPR055342">
    <property type="entry name" value="MreC_beta-barrel_core"/>
</dbReference>
<reference evidence="8" key="1">
    <citation type="submission" date="2022-05" db="EMBL/GenBank/DDBJ databases">
        <title>Impact of host demography and evolutionary history on endosymbiont molecular evolution: a test in carpenter ants (Genus Camponotus) and their Blochmannia endosymbionts.</title>
        <authorList>
            <person name="Manthey J.D."/>
            <person name="Giron J.C."/>
            <person name="Hruska J.P."/>
        </authorList>
    </citation>
    <scope>NUCLEOTIDE SEQUENCE</scope>
    <source>
        <strain evidence="8">C-049</strain>
    </source>
</reference>
<gene>
    <name evidence="8" type="primary">mreC</name>
    <name evidence="8" type="ORF">M9394_03095</name>
</gene>
<evidence type="ECO:0000259" key="7">
    <source>
        <dbReference type="Pfam" id="PF04085"/>
    </source>
</evidence>
<dbReference type="KEGG" id="bhb:M9394_03095"/>
<name>A0AAE9I909_9ENTR</name>
<dbReference type="AlphaFoldDB" id="A0AAE9I909"/>
<dbReference type="GO" id="GO:0005886">
    <property type="term" value="C:plasma membrane"/>
    <property type="evidence" value="ECO:0007669"/>
    <property type="project" value="TreeGrafter"/>
</dbReference>
<dbReference type="RefSeq" id="WP_250249969.1">
    <property type="nucleotide sequence ID" value="NZ_CP097751.1"/>
</dbReference>
<sequence>MYSAISNKFPYLELRLFLAIIMSVIIMIADGKLNMFLKLRSYIDNSVYLFYYLCDKSRNIYDYTTKVFEGYNELILENNTLRQELFLKNSELLLIDQYKRENCKLHELLNSPLCYDKRKIIARILFVNADSYGNKVTINQGKNNNIYIGQPVITDAGIIGQVISTSTLSSRVMLICDPEHALPVQIKRNNMRFILMGCGYGADLRAEYPGYLDVCVGDMLITSGLDGRFPEGYPVAIVSNIIVDSEQDSTIIQAHPTVKLQSLCYAILIWE</sequence>
<dbReference type="Pfam" id="PF04085">
    <property type="entry name" value="MreC"/>
    <property type="match status" value="1"/>
</dbReference>
<organism evidence="8 9">
    <name type="scientific">Candidatus Blochmanniella camponoti</name>
    <dbReference type="NCBI Taxonomy" id="108080"/>
    <lineage>
        <taxon>Bacteria</taxon>
        <taxon>Pseudomonadati</taxon>
        <taxon>Pseudomonadota</taxon>
        <taxon>Gammaproteobacteria</taxon>
        <taxon>Enterobacterales</taxon>
        <taxon>Enterobacteriaceae</taxon>
        <taxon>ant endosymbionts</taxon>
        <taxon>Candidatus Blochmanniella</taxon>
    </lineage>
</organism>
<evidence type="ECO:0000256" key="3">
    <source>
        <dbReference type="ARBA" id="ARBA00022960"/>
    </source>
</evidence>
<dbReference type="EMBL" id="CP097751">
    <property type="protein sequence ID" value="URJ27511.1"/>
    <property type="molecule type" value="Genomic_DNA"/>
</dbReference>
<dbReference type="InterPro" id="IPR007221">
    <property type="entry name" value="MreC"/>
</dbReference>
<dbReference type="Gene3D" id="2.40.10.340">
    <property type="entry name" value="Rod shape-determining protein MreC, domain 1"/>
    <property type="match status" value="1"/>
</dbReference>
<protein>
    <recommendedName>
        <fullName evidence="2 5">Cell shape-determining protein MreC</fullName>
    </recommendedName>
    <alternativeName>
        <fullName evidence="4 5">Cell shape protein MreC</fullName>
    </alternativeName>
</protein>
<comment type="function">
    <text evidence="5">Involved in formation and maintenance of cell shape.</text>
</comment>
<comment type="similarity">
    <text evidence="1 5">Belongs to the MreC family.</text>
</comment>
<keyword evidence="6" id="KW-1133">Transmembrane helix</keyword>
<dbReference type="InterPro" id="IPR042177">
    <property type="entry name" value="Cell/Rod_1"/>
</dbReference>
<evidence type="ECO:0000256" key="4">
    <source>
        <dbReference type="ARBA" id="ARBA00032089"/>
    </source>
</evidence>
<evidence type="ECO:0000256" key="2">
    <source>
        <dbReference type="ARBA" id="ARBA00013855"/>
    </source>
</evidence>
<evidence type="ECO:0000313" key="9">
    <source>
        <dbReference type="Proteomes" id="UP001056323"/>
    </source>
</evidence>
<keyword evidence="3 5" id="KW-0133">Cell shape</keyword>
<keyword evidence="6" id="KW-0812">Transmembrane</keyword>
<feature type="transmembrane region" description="Helical" evidence="6">
    <location>
        <begin position="12"/>
        <end position="31"/>
    </location>
</feature>